<feature type="transmembrane region" description="Helical" evidence="8">
    <location>
        <begin position="44"/>
        <end position="66"/>
    </location>
</feature>
<evidence type="ECO:0000256" key="1">
    <source>
        <dbReference type="ARBA" id="ARBA00004651"/>
    </source>
</evidence>
<dbReference type="AlphaFoldDB" id="A0A327ZUK3"/>
<evidence type="ECO:0000256" key="4">
    <source>
        <dbReference type="ARBA" id="ARBA00022840"/>
    </source>
</evidence>
<keyword evidence="12" id="KW-1185">Reference proteome</keyword>
<dbReference type="PROSITE" id="PS50929">
    <property type="entry name" value="ABC_TM1F"/>
    <property type="match status" value="1"/>
</dbReference>
<dbReference type="Gene3D" id="1.20.1560.10">
    <property type="entry name" value="ABC transporter type 1, transmembrane domain"/>
    <property type="match status" value="1"/>
</dbReference>
<dbReference type="GO" id="GO:0005524">
    <property type="term" value="F:ATP binding"/>
    <property type="evidence" value="ECO:0007669"/>
    <property type="project" value="UniProtKB-KW"/>
</dbReference>
<evidence type="ECO:0000259" key="9">
    <source>
        <dbReference type="PROSITE" id="PS50893"/>
    </source>
</evidence>
<accession>A0A327ZUK3</accession>
<proteinExistence type="predicted"/>
<dbReference type="CDD" id="cd03228">
    <property type="entry name" value="ABCC_MRP_Like"/>
    <property type="match status" value="1"/>
</dbReference>
<name>A0A327ZUK3_9STAP</name>
<dbReference type="InterPro" id="IPR003439">
    <property type="entry name" value="ABC_transporter-like_ATP-bd"/>
</dbReference>
<dbReference type="Proteomes" id="UP000249808">
    <property type="component" value="Unassembled WGS sequence"/>
</dbReference>
<dbReference type="PANTHER" id="PTHR24221:SF653">
    <property type="entry name" value="TRANSPORT ATP-BINDING PROTEIN CYDC"/>
    <property type="match status" value="1"/>
</dbReference>
<comment type="subcellular location">
    <subcellularLocation>
        <location evidence="1">Cell membrane</location>
        <topology evidence="1">Multi-pass membrane protein</topology>
    </subcellularLocation>
</comment>
<evidence type="ECO:0000256" key="2">
    <source>
        <dbReference type="ARBA" id="ARBA00022692"/>
    </source>
</evidence>
<dbReference type="GO" id="GO:0005886">
    <property type="term" value="C:plasma membrane"/>
    <property type="evidence" value="ECO:0007669"/>
    <property type="project" value="UniProtKB-SubCell"/>
</dbReference>
<keyword evidence="5 8" id="KW-1133">Transmembrane helix</keyword>
<protein>
    <recommendedName>
        <fullName evidence="13">ATP-binding cassette domain-containing protein</fullName>
    </recommendedName>
</protein>
<feature type="transmembrane region" description="Helical" evidence="8">
    <location>
        <begin position="264"/>
        <end position="282"/>
    </location>
</feature>
<organism evidence="11 12">
    <name type="scientific">Macrococcus epidermidis</name>
    <dbReference type="NCBI Taxonomy" id="1902580"/>
    <lineage>
        <taxon>Bacteria</taxon>
        <taxon>Bacillati</taxon>
        <taxon>Bacillota</taxon>
        <taxon>Bacilli</taxon>
        <taxon>Bacillales</taxon>
        <taxon>Staphylococcaceae</taxon>
        <taxon>Macrococcus</taxon>
    </lineage>
</organism>
<dbReference type="PROSITE" id="PS50893">
    <property type="entry name" value="ABC_TRANSPORTER_2"/>
    <property type="match status" value="1"/>
</dbReference>
<dbReference type="InterPro" id="IPR003593">
    <property type="entry name" value="AAA+_ATPase"/>
</dbReference>
<dbReference type="GO" id="GO:0034040">
    <property type="term" value="F:ATPase-coupled lipid transmembrane transporter activity"/>
    <property type="evidence" value="ECO:0007669"/>
    <property type="project" value="TreeGrafter"/>
</dbReference>
<dbReference type="Gene3D" id="3.40.50.300">
    <property type="entry name" value="P-loop containing nucleotide triphosphate hydrolases"/>
    <property type="match status" value="1"/>
</dbReference>
<keyword evidence="2 8" id="KW-0812">Transmembrane</keyword>
<dbReference type="SUPFAM" id="SSF52540">
    <property type="entry name" value="P-loop containing nucleoside triphosphate hydrolases"/>
    <property type="match status" value="1"/>
</dbReference>
<comment type="function">
    <text evidence="7">May be involved in multidrug export. Transmembrane domains (TMD) form a pore in the cell membrane and the ATP-binding domain (NBD) is responsible for energy generation.</text>
</comment>
<dbReference type="PANTHER" id="PTHR24221">
    <property type="entry name" value="ATP-BINDING CASSETTE SUB-FAMILY B"/>
    <property type="match status" value="1"/>
</dbReference>
<gene>
    <name evidence="11" type="ORF">BHU61_01085</name>
</gene>
<feature type="transmembrane region" description="Helical" evidence="8">
    <location>
        <begin position="233"/>
        <end position="258"/>
    </location>
</feature>
<reference evidence="11 12" key="1">
    <citation type="journal article" date="2018" name="Front. Microbiol.">
        <title>Description and Comparative Genomics of Macrococcus caseolyticus subsp. hominis subsp. nov., Macrococcus goetzii sp. nov., Macrococcus epidermidis sp. nov., and Macrococcus bohemicus sp. nov., Novel Macrococci From Human Clinical Material With Virulence Potential and Suspected Uptake of Foreign DNA by Natural Transformation.</title>
        <authorList>
            <person name="Maslanova I."/>
            <person name="Wertheimer Z."/>
            <person name="Sedlacek I."/>
            <person name="Svec P."/>
            <person name="Indrakova A."/>
            <person name="Kovarovic V."/>
            <person name="Schumann P."/>
            <person name="Sproer C."/>
            <person name="Kralova S."/>
            <person name="Sedo O."/>
            <person name="Kristofova L."/>
            <person name="Vrbovska V."/>
            <person name="Fuzik T."/>
            <person name="Petras P."/>
            <person name="Zdrahal Z."/>
            <person name="Ruzickova V."/>
            <person name="Doskar J."/>
            <person name="Pantucek R."/>
        </authorList>
    </citation>
    <scope>NUCLEOTIDE SEQUENCE [LARGE SCALE GENOMIC DNA]</scope>
    <source>
        <strain evidence="11 12">01/688</strain>
    </source>
</reference>
<dbReference type="InterPro" id="IPR036640">
    <property type="entry name" value="ABC1_TM_sf"/>
</dbReference>
<dbReference type="EMBL" id="PZJH01000001">
    <property type="protein sequence ID" value="RAK46070.1"/>
    <property type="molecule type" value="Genomic_DNA"/>
</dbReference>
<dbReference type="SUPFAM" id="SSF90123">
    <property type="entry name" value="ABC transporter transmembrane region"/>
    <property type="match status" value="1"/>
</dbReference>
<dbReference type="GO" id="GO:0140359">
    <property type="term" value="F:ABC-type transporter activity"/>
    <property type="evidence" value="ECO:0007669"/>
    <property type="project" value="InterPro"/>
</dbReference>
<evidence type="ECO:0008006" key="13">
    <source>
        <dbReference type="Google" id="ProtNLM"/>
    </source>
</evidence>
<evidence type="ECO:0000256" key="3">
    <source>
        <dbReference type="ARBA" id="ARBA00022741"/>
    </source>
</evidence>
<feature type="transmembrane region" description="Helical" evidence="8">
    <location>
        <begin position="127"/>
        <end position="148"/>
    </location>
</feature>
<evidence type="ECO:0000256" key="7">
    <source>
        <dbReference type="ARBA" id="ARBA00025074"/>
    </source>
</evidence>
<feature type="domain" description="ABC transmembrane type-1" evidence="10">
    <location>
        <begin position="13"/>
        <end position="284"/>
    </location>
</feature>
<keyword evidence="4" id="KW-0067">ATP-binding</keyword>
<keyword evidence="6 8" id="KW-0472">Membrane</keyword>
<dbReference type="GO" id="GO:0016887">
    <property type="term" value="F:ATP hydrolysis activity"/>
    <property type="evidence" value="ECO:0007669"/>
    <property type="project" value="InterPro"/>
</dbReference>
<dbReference type="RefSeq" id="WP_111714240.1">
    <property type="nucleotide sequence ID" value="NZ_JBHSSR010000001.1"/>
</dbReference>
<evidence type="ECO:0000256" key="6">
    <source>
        <dbReference type="ARBA" id="ARBA00023136"/>
    </source>
</evidence>
<sequence>MRYISKMTRKSLIIAIIIGTIGGLTAIGMFSLSGLMLSKSAYQVPLYTLMTLVATIKLFGVVRAICKYFERLISHEATFEMLKDVRVTTVRHLLENFITIHSKYHLSTLLNRTVNDVEKLQNLLLRVIYPPVIAMITTVIVTCIYAQYSIYAVIVLFIAMLLLTILLPTVITRFLKRVVNKKIEATNQFEHHLLDYHLAQEALAVFDKSDNYQQQLVQKQRNMEQAIKKEHSIIILYDFLLNLIAMIAIFLVIYVMMFDPTRNTLMYLSIVMVAITLFEMSIPMIHYPYHKVETDQSINHLDTLNERVHYQNIEEKVHTIQLADVIVDQRLSNINMTVHQGEFVGIAGQSGAGKTTLLKTMLGLEKIKGDYLLNGKMIKTPANLLQMFNVMEQHNHFINGTVAENMFVDVNPHQLNQLLEQFQLPFNSETMIHSFGENLSGGEKKRLHFIRMILRNKDVWIMDEPFNGVDKANQKIMLDYLNQLQSTTIIMVSHDLSVFNHCDKLYLIEDGQMIEEGAGSLLHEQNSRFYQLLQQQLLSV</sequence>
<dbReference type="SMART" id="SM00382">
    <property type="entry name" value="AAA"/>
    <property type="match status" value="1"/>
</dbReference>
<evidence type="ECO:0000313" key="11">
    <source>
        <dbReference type="EMBL" id="RAK46070.1"/>
    </source>
</evidence>
<keyword evidence="3" id="KW-0547">Nucleotide-binding</keyword>
<dbReference type="InterPro" id="IPR027417">
    <property type="entry name" value="P-loop_NTPase"/>
</dbReference>
<evidence type="ECO:0000256" key="8">
    <source>
        <dbReference type="SAM" id="Phobius"/>
    </source>
</evidence>
<evidence type="ECO:0000259" key="10">
    <source>
        <dbReference type="PROSITE" id="PS50929"/>
    </source>
</evidence>
<feature type="transmembrane region" description="Helical" evidence="8">
    <location>
        <begin position="154"/>
        <end position="175"/>
    </location>
</feature>
<dbReference type="InterPro" id="IPR011527">
    <property type="entry name" value="ABC1_TM_dom"/>
</dbReference>
<feature type="domain" description="ABC transporter" evidence="9">
    <location>
        <begin position="308"/>
        <end position="535"/>
    </location>
</feature>
<dbReference type="Pfam" id="PF00005">
    <property type="entry name" value="ABC_tran"/>
    <property type="match status" value="1"/>
</dbReference>
<dbReference type="Pfam" id="PF00664">
    <property type="entry name" value="ABC_membrane"/>
    <property type="match status" value="1"/>
</dbReference>
<comment type="caution">
    <text evidence="11">The sequence shown here is derived from an EMBL/GenBank/DDBJ whole genome shotgun (WGS) entry which is preliminary data.</text>
</comment>
<evidence type="ECO:0000313" key="12">
    <source>
        <dbReference type="Proteomes" id="UP000249808"/>
    </source>
</evidence>
<feature type="transmembrane region" description="Helical" evidence="8">
    <location>
        <begin position="12"/>
        <end position="32"/>
    </location>
</feature>
<dbReference type="InterPro" id="IPR039421">
    <property type="entry name" value="Type_1_exporter"/>
</dbReference>
<evidence type="ECO:0000256" key="5">
    <source>
        <dbReference type="ARBA" id="ARBA00022989"/>
    </source>
</evidence>